<evidence type="ECO:0000313" key="2">
    <source>
        <dbReference type="Proteomes" id="UP001596066"/>
    </source>
</evidence>
<name>A0ABW0VMD1_9ACTN</name>
<proteinExistence type="predicted"/>
<evidence type="ECO:0000313" key="1">
    <source>
        <dbReference type="EMBL" id="MFC5646598.1"/>
    </source>
</evidence>
<reference evidence="2" key="1">
    <citation type="journal article" date="2019" name="Int. J. Syst. Evol. Microbiol.">
        <title>The Global Catalogue of Microorganisms (GCM) 10K type strain sequencing project: providing services to taxonomists for standard genome sequencing and annotation.</title>
        <authorList>
            <consortium name="The Broad Institute Genomics Platform"/>
            <consortium name="The Broad Institute Genome Sequencing Center for Infectious Disease"/>
            <person name="Wu L."/>
            <person name="Ma J."/>
        </authorList>
    </citation>
    <scope>NUCLEOTIDE SEQUENCE [LARGE SCALE GENOMIC DNA]</scope>
    <source>
        <strain evidence="2">CGMCC 4.1622</strain>
    </source>
</reference>
<dbReference type="RefSeq" id="WP_346148852.1">
    <property type="nucleotide sequence ID" value="NZ_BAAAUA010000057.1"/>
</dbReference>
<accession>A0ABW0VMD1</accession>
<dbReference type="Proteomes" id="UP001596066">
    <property type="component" value="Unassembled WGS sequence"/>
</dbReference>
<sequence length="107" mass="11696">MLAKPRGTLAYPDTSRERRLAAQLRGMIVGADAILVSLVAAHRPWPHAHASAMNVAGKPVRMNPTTAQVAARWVLRTWPDADWSRPQVLDLFTGELTAGTCTIVRGR</sequence>
<organism evidence="1 2">
    <name type="scientific">Kitasatospora cinereorecta</name>
    <dbReference type="NCBI Taxonomy" id="285560"/>
    <lineage>
        <taxon>Bacteria</taxon>
        <taxon>Bacillati</taxon>
        <taxon>Actinomycetota</taxon>
        <taxon>Actinomycetes</taxon>
        <taxon>Kitasatosporales</taxon>
        <taxon>Streptomycetaceae</taxon>
        <taxon>Kitasatospora</taxon>
    </lineage>
</organism>
<gene>
    <name evidence="1" type="ORF">ACFPZF_35320</name>
</gene>
<dbReference type="EMBL" id="JBHSOC010000106">
    <property type="protein sequence ID" value="MFC5646598.1"/>
    <property type="molecule type" value="Genomic_DNA"/>
</dbReference>
<comment type="caution">
    <text evidence="1">The sequence shown here is derived from an EMBL/GenBank/DDBJ whole genome shotgun (WGS) entry which is preliminary data.</text>
</comment>
<keyword evidence="2" id="KW-1185">Reference proteome</keyword>
<protein>
    <submittedName>
        <fullName evidence="1">Transcriptional regulator</fullName>
    </submittedName>
</protein>